<name>A0AAN1RWZ5_9BORD</name>
<organism evidence="4 5">
    <name type="scientific">Bordetella hinzii</name>
    <dbReference type="NCBI Taxonomy" id="103855"/>
    <lineage>
        <taxon>Bacteria</taxon>
        <taxon>Pseudomonadati</taxon>
        <taxon>Pseudomonadota</taxon>
        <taxon>Betaproteobacteria</taxon>
        <taxon>Burkholderiales</taxon>
        <taxon>Alcaligenaceae</taxon>
        <taxon>Bordetella</taxon>
    </lineage>
</organism>
<dbReference type="CDD" id="cd03794">
    <property type="entry name" value="GT4_WbuB-like"/>
    <property type="match status" value="2"/>
</dbReference>
<dbReference type="GO" id="GO:0016757">
    <property type="term" value="F:glycosyltransferase activity"/>
    <property type="evidence" value="ECO:0007669"/>
    <property type="project" value="InterPro"/>
</dbReference>
<feature type="domain" description="Glycosyl transferase family 1" evidence="2">
    <location>
        <begin position="1240"/>
        <end position="1413"/>
    </location>
</feature>
<evidence type="ECO:0000256" key="1">
    <source>
        <dbReference type="SAM" id="Coils"/>
    </source>
</evidence>
<dbReference type="Pfam" id="PF00534">
    <property type="entry name" value="Glycos_transf_1"/>
    <property type="match status" value="2"/>
</dbReference>
<protein>
    <submittedName>
        <fullName evidence="4">Uncharacterized protein</fullName>
    </submittedName>
</protein>
<keyword evidence="1" id="KW-0175">Coiled coil</keyword>
<dbReference type="Pfam" id="PF13579">
    <property type="entry name" value="Glyco_trans_4_4"/>
    <property type="match status" value="2"/>
</dbReference>
<dbReference type="PANTHER" id="PTHR45947">
    <property type="entry name" value="SULFOQUINOVOSYL TRANSFERASE SQD2"/>
    <property type="match status" value="1"/>
</dbReference>
<dbReference type="InterPro" id="IPR028098">
    <property type="entry name" value="Glyco_trans_4-like_N"/>
</dbReference>
<proteinExistence type="predicted"/>
<sequence>MDRSTESPPLESEIPTKGLLEELQRAHREEMQRLHVQYFERLRQAGADRLRAEDELDAMQERLLALDEEFREERAQLNAHLERLQAELLAGGQLRSDLETRLALAEAQCKLMEHKYTSLEARESGQSARHVETIKSLESRQQELNGHIQRLEMALEEARARGDFLEKEHVRLAECLEALGAEHSERVAGLTALCESLELEKREFGLRLDAELQVYQSRTEAACRELQERLHAEALQQAEMRLRHESEKRILKERSAQLEQDSLAYRRAMVAAEQRLDARQRKLGSRLGRALRSGLTSWRGFFSLPVSLCRAFGVSLQDPRRNADIWLAQIEEVRASQGAVVAEDFVRRHALTPADLASGLTRLARASRDPLAGLSLAIEAAQVDPRPFRRKWLAFMYFEAGSISAAHERLASLPEDIELKTSERNKAEYIAGCYRLLHEAFPLPEQAAGPDYSPVANRILYVAASSLPYHVSGYTLRTQGLLHALRGAGMDVLCVTRPGYPQDRLDGKPGLEPGRHEIEGVAYETLAGPHRRKLGLDEYLLRSADILAQKARTEQVAAIHAASNYESALPAMLAARKLGIPFFYEVRGLWEYTAASKRPGWEQSERFALESRLEGLTARHARAVFTLSGPLTEELVTRGVARDRIVLTPNAVDIEAFVPVARNAALAASLGLTEDDFIVGYVGSVVDYEGLADLIEALAVLALRMPRCKVLIVGDGDALQDIRRLAQTRGVDDRVILCGQVPPAQVRDYYALIDVLALPRRPERVCELVPPLKPLEAMALGIPLIVSDVAALRETVVDGQTALVHIAGNARSLADCIDMLAKRPELARQLADNARRDVEARRSWKTVAQTLLAVHGRSGMAVDAAWPSAAPAAIIEVDLVPIAVAAGKNALDAEGKVLLDRKLALALGRGVDVLRGYLARQCEGVSRRVAAYCRLRAAQACLDVGHEEEAMLLADAALAEDGSAAALRGAAKVLYNAARLDRAEELVRKMEAALGEVKPNDRKFIDEVVGRAQLAAWAGLPAQARTIPVSPKRVLNILAFSLPYTSVGYATRSHGLAIGIRNAGWEVRPYTRPGFPYDFKSELEGQDLPPQDDIDGVPYRRIFDFSRKGMNEVEYMLAAIEHYEHVIRAEAPEIVHAASNYVTALPALIAARRLGVPFVYEVRGFWEVTRSSRDDSFEHTAKYRYMQLFEGLTARHADHVITITTAMKEELMARGVPESNVSIAYNSVDPTRFVPRKAKRELADALGIPQGVPVIGYVGSFVDYEGLDDLVTACAGLQQAGRDFRLLLVGDGAVFESLRQQVEASGLQDKTIMTGRVPHDLVEDYYSLIDIAPFPRKPWEVCELVSPLKPYEAMALEKAVVVSGTRALREIVAHGENGLVFAKGNVKDLQRKLDELLVDTECRIRLGKDGRAWVNRERSWNVAGQICSDSYASVVYCGRA</sequence>
<evidence type="ECO:0000259" key="2">
    <source>
        <dbReference type="Pfam" id="PF00534"/>
    </source>
</evidence>
<reference evidence="5" key="1">
    <citation type="submission" date="2017-10" db="EMBL/GenBank/DDBJ databases">
        <title>Whole genome sequencing of various Bordetella species.</title>
        <authorList>
            <person name="Weigand M.R."/>
            <person name="Loparev V."/>
            <person name="Peng Y."/>
            <person name="Bowden K.E."/>
            <person name="Tondella M.L."/>
            <person name="Williams M.M."/>
        </authorList>
    </citation>
    <scope>NUCLEOTIDE SEQUENCE [LARGE SCALE GENOMIC DNA]</scope>
    <source>
        <strain evidence="5">H720</strain>
    </source>
</reference>
<feature type="domain" description="Glycosyltransferase subfamily 4-like N-terminal" evidence="3">
    <location>
        <begin position="1048"/>
        <end position="1223"/>
    </location>
</feature>
<dbReference type="Proteomes" id="UP000282741">
    <property type="component" value="Chromosome"/>
</dbReference>
<dbReference type="EMBL" id="CP024172">
    <property type="protein sequence ID" value="AZW17405.1"/>
    <property type="molecule type" value="Genomic_DNA"/>
</dbReference>
<dbReference type="RefSeq" id="WP_080989783.1">
    <property type="nucleotide sequence ID" value="NZ_CP012077.1"/>
</dbReference>
<evidence type="ECO:0000313" key="5">
    <source>
        <dbReference type="Proteomes" id="UP000282741"/>
    </source>
</evidence>
<dbReference type="PANTHER" id="PTHR45947:SF3">
    <property type="entry name" value="SULFOQUINOVOSYL TRANSFERASE SQD2"/>
    <property type="match status" value="1"/>
</dbReference>
<dbReference type="SUPFAM" id="SSF53756">
    <property type="entry name" value="UDP-Glycosyltransferase/glycogen phosphorylase"/>
    <property type="match status" value="2"/>
</dbReference>
<dbReference type="InterPro" id="IPR001296">
    <property type="entry name" value="Glyco_trans_1"/>
</dbReference>
<feature type="domain" description="Glycosyltransferase subfamily 4-like N-terminal" evidence="3">
    <location>
        <begin position="473"/>
        <end position="650"/>
    </location>
</feature>
<dbReference type="Gene3D" id="3.40.50.2000">
    <property type="entry name" value="Glycogen Phosphorylase B"/>
    <property type="match status" value="4"/>
</dbReference>
<gene>
    <name evidence="4" type="ORF">CS347_11840</name>
</gene>
<evidence type="ECO:0000259" key="3">
    <source>
        <dbReference type="Pfam" id="PF13579"/>
    </source>
</evidence>
<feature type="domain" description="Glycosyl transferase family 1" evidence="2">
    <location>
        <begin position="668"/>
        <end position="836"/>
    </location>
</feature>
<feature type="coiled-coil region" evidence="1">
    <location>
        <begin position="42"/>
        <end position="168"/>
    </location>
</feature>
<evidence type="ECO:0000313" key="4">
    <source>
        <dbReference type="EMBL" id="AZW17405.1"/>
    </source>
</evidence>
<dbReference type="InterPro" id="IPR050194">
    <property type="entry name" value="Glycosyltransferase_grp1"/>
</dbReference>
<accession>A0AAN1RWZ5</accession>